<comment type="caution">
    <text evidence="3">The sequence shown here is derived from an EMBL/GenBank/DDBJ whole genome shotgun (WGS) entry which is preliminary data.</text>
</comment>
<feature type="transmembrane region" description="Helical" evidence="1">
    <location>
        <begin position="191"/>
        <end position="211"/>
    </location>
</feature>
<dbReference type="Pfam" id="PF01569">
    <property type="entry name" value="PAP2"/>
    <property type="match status" value="1"/>
</dbReference>
<dbReference type="Proteomes" id="UP000292685">
    <property type="component" value="Unassembled WGS sequence"/>
</dbReference>
<feature type="domain" description="Phosphatidic acid phosphatase type 2/haloperoxidase" evidence="2">
    <location>
        <begin position="146"/>
        <end position="204"/>
    </location>
</feature>
<dbReference type="Gene3D" id="1.20.144.10">
    <property type="entry name" value="Phosphatidic acid phosphatase type 2/haloperoxidase"/>
    <property type="match status" value="1"/>
</dbReference>
<keyword evidence="1" id="KW-1133">Transmembrane helix</keyword>
<evidence type="ECO:0000256" key="1">
    <source>
        <dbReference type="SAM" id="Phobius"/>
    </source>
</evidence>
<gene>
    <name evidence="3" type="ORF">EV380_2328</name>
</gene>
<name>A0A4V2GA33_9MICC</name>
<accession>A0A4V2GA33</accession>
<sequence>MSATPTIEPEPVQQTASGAPGSRAAVIATLLSHVFSPALIGTLVLLSIPLRHPVATWSSALLATAFTIAIPWVALVAMRWSGHVSDIHVTRREQRWPLLLITLVSILTGLGILAVTGAPAVVVGEVGLFLLGLLIVGAVNLFWKLSIHAAVAAFAALYCLLALPLGPHLAVLVVALVGWSRVRIAHHTPSQVLAGTVVGVLVSLGGLLPVFGV</sequence>
<dbReference type="InterPro" id="IPR036938">
    <property type="entry name" value="PAP2/HPO_sf"/>
</dbReference>
<feature type="transmembrane region" description="Helical" evidence="1">
    <location>
        <begin position="155"/>
        <end position="179"/>
    </location>
</feature>
<feature type="transmembrane region" description="Helical" evidence="1">
    <location>
        <begin position="54"/>
        <end position="77"/>
    </location>
</feature>
<keyword evidence="1" id="KW-0812">Transmembrane</keyword>
<evidence type="ECO:0000313" key="4">
    <source>
        <dbReference type="Proteomes" id="UP000292685"/>
    </source>
</evidence>
<keyword evidence="1" id="KW-0472">Membrane</keyword>
<feature type="transmembrane region" description="Helical" evidence="1">
    <location>
        <begin position="98"/>
        <end position="120"/>
    </location>
</feature>
<organism evidence="3 4">
    <name type="scientific">Zhihengliuella halotolerans</name>
    <dbReference type="NCBI Taxonomy" id="370736"/>
    <lineage>
        <taxon>Bacteria</taxon>
        <taxon>Bacillati</taxon>
        <taxon>Actinomycetota</taxon>
        <taxon>Actinomycetes</taxon>
        <taxon>Micrococcales</taxon>
        <taxon>Micrococcaceae</taxon>
        <taxon>Zhihengliuella</taxon>
    </lineage>
</organism>
<proteinExistence type="predicted"/>
<dbReference type="EMBL" id="SHLA01000001">
    <property type="protein sequence ID" value="RZU62726.1"/>
    <property type="molecule type" value="Genomic_DNA"/>
</dbReference>
<keyword evidence="4" id="KW-1185">Reference proteome</keyword>
<feature type="transmembrane region" description="Helical" evidence="1">
    <location>
        <begin position="24"/>
        <end position="48"/>
    </location>
</feature>
<feature type="transmembrane region" description="Helical" evidence="1">
    <location>
        <begin position="126"/>
        <end position="143"/>
    </location>
</feature>
<dbReference type="SUPFAM" id="SSF48317">
    <property type="entry name" value="Acid phosphatase/Vanadium-dependent haloperoxidase"/>
    <property type="match status" value="1"/>
</dbReference>
<reference evidence="3 4" key="1">
    <citation type="submission" date="2019-02" db="EMBL/GenBank/DDBJ databases">
        <title>Sequencing the genomes of 1000 actinobacteria strains.</title>
        <authorList>
            <person name="Klenk H.-P."/>
        </authorList>
    </citation>
    <scope>NUCLEOTIDE SEQUENCE [LARGE SCALE GENOMIC DNA]</scope>
    <source>
        <strain evidence="3 4">DSM 17364</strain>
    </source>
</reference>
<protein>
    <submittedName>
        <fullName evidence="3">PAP2 superfamily protein</fullName>
    </submittedName>
</protein>
<evidence type="ECO:0000313" key="3">
    <source>
        <dbReference type="EMBL" id="RZU62726.1"/>
    </source>
</evidence>
<dbReference type="RefSeq" id="WP_130451261.1">
    <property type="nucleotide sequence ID" value="NZ_SHLA01000001.1"/>
</dbReference>
<evidence type="ECO:0000259" key="2">
    <source>
        <dbReference type="Pfam" id="PF01569"/>
    </source>
</evidence>
<dbReference type="AlphaFoldDB" id="A0A4V2GA33"/>
<dbReference type="InterPro" id="IPR000326">
    <property type="entry name" value="PAP2/HPO"/>
</dbReference>
<dbReference type="OrthoDB" id="4935320at2"/>